<gene>
    <name evidence="2" type="ORF">URODEC1_LOCUS63537</name>
</gene>
<name>A0ABC9BCD6_9POAL</name>
<accession>A0ABC9BCD6</accession>
<organism evidence="2 3">
    <name type="scientific">Urochloa decumbens</name>
    <dbReference type="NCBI Taxonomy" id="240449"/>
    <lineage>
        <taxon>Eukaryota</taxon>
        <taxon>Viridiplantae</taxon>
        <taxon>Streptophyta</taxon>
        <taxon>Embryophyta</taxon>
        <taxon>Tracheophyta</taxon>
        <taxon>Spermatophyta</taxon>
        <taxon>Magnoliopsida</taxon>
        <taxon>Liliopsida</taxon>
        <taxon>Poales</taxon>
        <taxon>Poaceae</taxon>
        <taxon>PACMAD clade</taxon>
        <taxon>Panicoideae</taxon>
        <taxon>Panicodae</taxon>
        <taxon>Paniceae</taxon>
        <taxon>Melinidinae</taxon>
        <taxon>Urochloa</taxon>
    </lineage>
</organism>
<evidence type="ECO:0000313" key="2">
    <source>
        <dbReference type="EMBL" id="CAL4997761.1"/>
    </source>
</evidence>
<keyword evidence="3" id="KW-1185">Reference proteome</keyword>
<dbReference type="InterPro" id="IPR016024">
    <property type="entry name" value="ARM-type_fold"/>
</dbReference>
<sequence length="231" mass="25527">MDPTRRPRLGMEASEQTAAGVEAAAGVPHSAPAPVISTLRISPQGAVSSIQSLLRSLNQNMQEDGGADEAYRGGATWLISHETRTRVPPELSPSIVNICKAYNKGLSHDIEMEEDDDEEEDADYEMEDDEESDQESYDDEEEDDEDETTVEEAIHGLEMVDTDMGSFSEPGCGGYNTRVPHEQAWQPTKRGAAQPTVLDLKTCGTSRRTEEGSGRRSLSWNRNYCKERKDS</sequence>
<proteinExistence type="predicted"/>
<feature type="region of interest" description="Disordered" evidence="1">
    <location>
        <begin position="107"/>
        <end position="231"/>
    </location>
</feature>
<feature type="compositionally biased region" description="Acidic residues" evidence="1">
    <location>
        <begin position="111"/>
        <end position="150"/>
    </location>
</feature>
<dbReference type="Proteomes" id="UP001497457">
    <property type="component" value="Chromosome 25rd"/>
</dbReference>
<evidence type="ECO:0000313" key="3">
    <source>
        <dbReference type="Proteomes" id="UP001497457"/>
    </source>
</evidence>
<reference evidence="3" key="1">
    <citation type="submission" date="2024-06" db="EMBL/GenBank/DDBJ databases">
        <authorList>
            <person name="Ryan C."/>
        </authorList>
    </citation>
    <scope>NUCLEOTIDE SEQUENCE [LARGE SCALE GENOMIC DNA]</scope>
</reference>
<dbReference type="AlphaFoldDB" id="A0ABC9BCD6"/>
<dbReference type="SUPFAM" id="SSF48371">
    <property type="entry name" value="ARM repeat"/>
    <property type="match status" value="1"/>
</dbReference>
<protein>
    <submittedName>
        <fullName evidence="2">Uncharacterized protein</fullName>
    </submittedName>
</protein>
<reference evidence="2 3" key="2">
    <citation type="submission" date="2024-10" db="EMBL/GenBank/DDBJ databases">
        <authorList>
            <person name="Ryan C."/>
        </authorList>
    </citation>
    <scope>NUCLEOTIDE SEQUENCE [LARGE SCALE GENOMIC DNA]</scope>
</reference>
<dbReference type="EMBL" id="OZ075135">
    <property type="protein sequence ID" value="CAL4997761.1"/>
    <property type="molecule type" value="Genomic_DNA"/>
</dbReference>
<evidence type="ECO:0000256" key="1">
    <source>
        <dbReference type="SAM" id="MobiDB-lite"/>
    </source>
</evidence>